<protein>
    <recommendedName>
        <fullName evidence="2">Calcineurin-like phosphoesterase domain-containing protein</fullName>
    </recommendedName>
</protein>
<evidence type="ECO:0000259" key="2">
    <source>
        <dbReference type="Pfam" id="PF00149"/>
    </source>
</evidence>
<dbReference type="InterPro" id="IPR029052">
    <property type="entry name" value="Metallo-depent_PP-like"/>
</dbReference>
<keyword evidence="1" id="KW-0732">Signal</keyword>
<dbReference type="InterPro" id="IPR036213">
    <property type="entry name" value="Calpain_III_sf"/>
</dbReference>
<evidence type="ECO:0000313" key="3">
    <source>
        <dbReference type="EMBL" id="EYF07694.1"/>
    </source>
</evidence>
<dbReference type="OrthoDB" id="144586at2"/>
<accession>A0A017TEM8</accession>
<sequence length="560" mass="61003">MTSASRASTSVAVAIALGLVLSASDARADQKKSAWLDSAGRSASDHRNPRFRLDLAQPQTLQIDLESSADPYLYLLNQDGSTQLAADDDSGGNLNSRITLSLAAGKYLLVAGTYNPGKRADFTIRTTQGAVRTCFHAYTDASYGGSSTTFCEGGGAFQNDAYSSFRVPRGLRVRAYEHGGLGGIARTYYQDVPFVGALYNDKISSVQWSDFSVDDYVMVFASDPQLSWTNCEDSSSSPRCAAEQARYPGWSQEDLGRLYNERLVSAINSVKDHLGDSLYGGTVVNGDLTEFGNQGPDLDDYIRIYEHGLRSNVYLGLGNHDYANNVGDCSENGCATSMVWYLKEQVSTLNPARFDYVESGTYYSFPSNRRDHVGSLGYSWDIGNVHYVQLNNHPGYTRSWNGWNFSAARRDYIDIYSALGWLQSDLAAAASAGKKIVVNLHDWGAAGSTAAFTALLDQYPVSAVYAGHWHDTVGQVTRRATPDGKAIPVLLSGSANHGTFLVSRFLGDQMYVWVMAVDQLGSGALQVDRGSGFEPVASLNGLFDVCNDCTPHYTHVYDLR</sequence>
<dbReference type="SUPFAM" id="SSF56300">
    <property type="entry name" value="Metallo-dependent phosphatases"/>
    <property type="match status" value="1"/>
</dbReference>
<feature type="domain" description="Calcineurin-like phosphoesterase" evidence="2">
    <location>
        <begin position="283"/>
        <end position="470"/>
    </location>
</feature>
<dbReference type="GO" id="GO:0016787">
    <property type="term" value="F:hydrolase activity"/>
    <property type="evidence" value="ECO:0007669"/>
    <property type="project" value="InterPro"/>
</dbReference>
<comment type="caution">
    <text evidence="3">The sequence shown here is derived from an EMBL/GenBank/DDBJ whole genome shotgun (WGS) entry which is preliminary data.</text>
</comment>
<evidence type="ECO:0000256" key="1">
    <source>
        <dbReference type="SAM" id="SignalP"/>
    </source>
</evidence>
<keyword evidence="4" id="KW-1185">Reference proteome</keyword>
<feature type="chain" id="PRO_5001500520" description="Calcineurin-like phosphoesterase domain-containing protein" evidence="1">
    <location>
        <begin position="29"/>
        <end position="560"/>
    </location>
</feature>
<name>A0A017TEM8_9BACT</name>
<dbReference type="InterPro" id="IPR004843">
    <property type="entry name" value="Calcineurin-like_PHP"/>
</dbReference>
<dbReference type="Gene3D" id="2.60.20.10">
    <property type="entry name" value="Crystallins"/>
    <property type="match status" value="1"/>
</dbReference>
<dbReference type="Proteomes" id="UP000019678">
    <property type="component" value="Unassembled WGS sequence"/>
</dbReference>
<dbReference type="AlphaFoldDB" id="A0A017TEM8"/>
<dbReference type="InterPro" id="IPR011024">
    <property type="entry name" value="G_crystallin-like"/>
</dbReference>
<reference evidence="3 4" key="1">
    <citation type="submission" date="2013-05" db="EMBL/GenBank/DDBJ databases">
        <title>Genome assembly of Chondromyces apiculatus DSM 436.</title>
        <authorList>
            <person name="Sharma G."/>
            <person name="Khatri I."/>
            <person name="Kaur C."/>
            <person name="Mayilraj S."/>
            <person name="Subramanian S."/>
        </authorList>
    </citation>
    <scope>NUCLEOTIDE SEQUENCE [LARGE SCALE GENOMIC DNA]</scope>
    <source>
        <strain evidence="3 4">DSM 436</strain>
    </source>
</reference>
<organism evidence="3 4">
    <name type="scientific">Chondromyces apiculatus DSM 436</name>
    <dbReference type="NCBI Taxonomy" id="1192034"/>
    <lineage>
        <taxon>Bacteria</taxon>
        <taxon>Pseudomonadati</taxon>
        <taxon>Myxococcota</taxon>
        <taxon>Polyangia</taxon>
        <taxon>Polyangiales</taxon>
        <taxon>Polyangiaceae</taxon>
        <taxon>Chondromyces</taxon>
    </lineage>
</organism>
<dbReference type="RefSeq" id="WP_156040536.1">
    <property type="nucleotide sequence ID" value="NZ_ASRX01000008.1"/>
</dbReference>
<dbReference type="STRING" id="1192034.CAP_8195"/>
<feature type="signal peptide" evidence="1">
    <location>
        <begin position="1"/>
        <end position="28"/>
    </location>
</feature>
<dbReference type="Gene3D" id="3.60.21.10">
    <property type="match status" value="1"/>
</dbReference>
<evidence type="ECO:0000313" key="4">
    <source>
        <dbReference type="Proteomes" id="UP000019678"/>
    </source>
</evidence>
<gene>
    <name evidence="3" type="ORF">CAP_8195</name>
</gene>
<dbReference type="eggNOG" id="COG5555">
    <property type="taxonomic scope" value="Bacteria"/>
</dbReference>
<dbReference type="SUPFAM" id="SSF49695">
    <property type="entry name" value="gamma-Crystallin-like"/>
    <property type="match status" value="1"/>
</dbReference>
<dbReference type="Gene3D" id="2.60.120.380">
    <property type="match status" value="1"/>
</dbReference>
<dbReference type="SUPFAM" id="SSF49758">
    <property type="entry name" value="Calpain large subunit, middle domain (domain III)"/>
    <property type="match status" value="1"/>
</dbReference>
<proteinExistence type="predicted"/>
<dbReference type="EMBL" id="ASRX01000008">
    <property type="protein sequence ID" value="EYF07694.1"/>
    <property type="molecule type" value="Genomic_DNA"/>
</dbReference>
<dbReference type="Pfam" id="PF00149">
    <property type="entry name" value="Metallophos"/>
    <property type="match status" value="1"/>
</dbReference>